<dbReference type="Pfam" id="PF02082">
    <property type="entry name" value="Rrf2"/>
    <property type="match status" value="1"/>
</dbReference>
<dbReference type="Gene3D" id="1.10.10.10">
    <property type="entry name" value="Winged helix-like DNA-binding domain superfamily/Winged helix DNA-binding domain"/>
    <property type="match status" value="1"/>
</dbReference>
<comment type="caution">
    <text evidence="1">The sequence shown here is derived from an EMBL/GenBank/DDBJ whole genome shotgun (WGS) entry which is preliminary data.</text>
</comment>
<sequence>MISDTAEYALRAVVWLVQTPDESQTTRQIAEGTRTPLDYQSKVLQLLAKSGITKSQRGTGGGIRLNVSPDGLTVLDVINAVDPIQRIHSCPLGLKEHGTCLCPMHRGLNDAVKTVEAAFKNTLVADLLKTRSKSVPLGIDLPLRAPRKPKQATA</sequence>
<dbReference type="NCBIfam" id="TIGR00738">
    <property type="entry name" value="rrf2_super"/>
    <property type="match status" value="1"/>
</dbReference>
<organism evidence="1 2">
    <name type="scientific">Pelagicoccus enzymogenes</name>
    <dbReference type="NCBI Taxonomy" id="2773457"/>
    <lineage>
        <taxon>Bacteria</taxon>
        <taxon>Pseudomonadati</taxon>
        <taxon>Verrucomicrobiota</taxon>
        <taxon>Opitutia</taxon>
        <taxon>Puniceicoccales</taxon>
        <taxon>Pelagicoccaceae</taxon>
        <taxon>Pelagicoccus</taxon>
    </lineage>
</organism>
<dbReference type="SUPFAM" id="SSF46785">
    <property type="entry name" value="Winged helix' DNA-binding domain"/>
    <property type="match status" value="1"/>
</dbReference>
<proteinExistence type="predicted"/>
<name>A0A927IF60_9BACT</name>
<reference evidence="1" key="1">
    <citation type="submission" date="2020-09" db="EMBL/GenBank/DDBJ databases">
        <title>Pelagicoccus enzymogenes sp. nov. with an EPS production, isolated from marine sediment.</title>
        <authorList>
            <person name="Feng X."/>
        </authorList>
    </citation>
    <scope>NUCLEOTIDE SEQUENCE</scope>
    <source>
        <strain evidence="1">NFK12</strain>
    </source>
</reference>
<dbReference type="GO" id="GO:0003700">
    <property type="term" value="F:DNA-binding transcription factor activity"/>
    <property type="evidence" value="ECO:0007669"/>
    <property type="project" value="TreeGrafter"/>
</dbReference>
<dbReference type="InterPro" id="IPR036390">
    <property type="entry name" value="WH_DNA-bd_sf"/>
</dbReference>
<dbReference type="InterPro" id="IPR030489">
    <property type="entry name" value="TR_Rrf2-type_CS"/>
</dbReference>
<keyword evidence="2" id="KW-1185">Reference proteome</keyword>
<dbReference type="GO" id="GO:0005829">
    <property type="term" value="C:cytosol"/>
    <property type="evidence" value="ECO:0007669"/>
    <property type="project" value="TreeGrafter"/>
</dbReference>
<dbReference type="PROSITE" id="PS01332">
    <property type="entry name" value="HTH_RRF2_1"/>
    <property type="match status" value="1"/>
</dbReference>
<dbReference type="PROSITE" id="PS51197">
    <property type="entry name" value="HTH_RRF2_2"/>
    <property type="match status" value="1"/>
</dbReference>
<dbReference type="Proteomes" id="UP000622317">
    <property type="component" value="Unassembled WGS sequence"/>
</dbReference>
<dbReference type="PANTHER" id="PTHR33221">
    <property type="entry name" value="WINGED HELIX-TURN-HELIX TRANSCRIPTIONAL REGULATOR, RRF2 FAMILY"/>
    <property type="match status" value="1"/>
</dbReference>
<dbReference type="InterPro" id="IPR036388">
    <property type="entry name" value="WH-like_DNA-bd_sf"/>
</dbReference>
<evidence type="ECO:0000313" key="2">
    <source>
        <dbReference type="Proteomes" id="UP000622317"/>
    </source>
</evidence>
<evidence type="ECO:0000313" key="1">
    <source>
        <dbReference type="EMBL" id="MBD5779772.1"/>
    </source>
</evidence>
<accession>A0A927IF60</accession>
<dbReference type="AlphaFoldDB" id="A0A927IF60"/>
<gene>
    <name evidence="1" type="ORF">IEN85_09735</name>
</gene>
<dbReference type="InterPro" id="IPR000944">
    <property type="entry name" value="Tscrpt_reg_Rrf2"/>
</dbReference>
<dbReference type="PANTHER" id="PTHR33221:SF13">
    <property type="entry name" value="TRANSCRIPTIONAL REGULATOR-RELATED"/>
    <property type="match status" value="1"/>
</dbReference>
<protein>
    <submittedName>
        <fullName evidence="1">Rrf2 family transcriptional regulator</fullName>
    </submittedName>
</protein>
<dbReference type="EMBL" id="JACYFG010000013">
    <property type="protein sequence ID" value="MBD5779772.1"/>
    <property type="molecule type" value="Genomic_DNA"/>
</dbReference>